<evidence type="ECO:0000313" key="2">
    <source>
        <dbReference type="EMBL" id="DAF57525.1"/>
    </source>
</evidence>
<organism evidence="2">
    <name type="scientific">Myoviridae sp. ctqfO1</name>
    <dbReference type="NCBI Taxonomy" id="2827710"/>
    <lineage>
        <taxon>Viruses</taxon>
        <taxon>Duplodnaviria</taxon>
        <taxon>Heunggongvirae</taxon>
        <taxon>Uroviricota</taxon>
        <taxon>Caudoviricetes</taxon>
    </lineage>
</organism>
<protein>
    <submittedName>
        <fullName evidence="2">Uncharacterized protein</fullName>
    </submittedName>
</protein>
<proteinExistence type="predicted"/>
<dbReference type="EMBL" id="BK032734">
    <property type="protein sequence ID" value="DAF57525.1"/>
    <property type="molecule type" value="Genomic_DNA"/>
</dbReference>
<keyword evidence="1" id="KW-0175">Coiled coil</keyword>
<sequence length="681" mass="78384">MHKRYMNVDSWQEKAKQFIKDMLPDRKIIDSGSILKIEYPEKEMYVKVNIDSELSASAYFTNSPHKREEAQDYMIYSHQHIDMKVNELDDVETAKARAKVEEANGKAYSIIKETRLYYKEFADEYYRDEISKSISKIRKFKKVPRRITGKFPVRVTFSLYVPKNENVLCLDCYYNSGLFSFILTTNEYPKTSTHYTFGFFEQEDKLIKGGFAILAQKANFHGSGYGLDEYDDVTPLYTNLGVGNVRVKEYDKAIEDAEKLVNLIKMYELAKANEPIQDDSEFKNALNKIMDEFKKSITQKTKDYMEKAKQQKMDEAYHTQPDIYAPPPKPLNEQLEDAIKEDVEQMKKQIKDLYDKMKDKKHPSDELLKEIHKLWHGDFTHNIVNLEIAPDSDDIDGVSINTNVMAIDSFGDENNNYLMGAIKVIVDDSDKKTTKMLNMATKKMVDVHGTSTWFVTNFYDHLPRYDASKRKTGTLVHTKFGGNVSSPMNCNFSAEPLFTSITKHTTEDGVGVFWNPDLESYQFTQEVPNYNENKFITQTISKSAGKCNADINTANTSTELLPTIFYVRRNPVGLKDEGKDDPKDDSFGTFSKIGMTNDINFCSMFNMSSLAVLTPRETVNEYHGCFSLGKRKNPWTLNQKWCSEKIQFTGAHHIDSPIKTDDGYGYLNNYGLAYYIGEEIM</sequence>
<feature type="coiled-coil region" evidence="1">
    <location>
        <begin position="332"/>
        <end position="360"/>
    </location>
</feature>
<name>A0A8S5T2I1_9CAUD</name>
<reference evidence="2" key="1">
    <citation type="journal article" date="2021" name="Proc. Natl. Acad. Sci. U.S.A.">
        <title>A Catalog of Tens of Thousands of Viruses from Human Metagenomes Reveals Hidden Associations with Chronic Diseases.</title>
        <authorList>
            <person name="Tisza M.J."/>
            <person name="Buck C.B."/>
        </authorList>
    </citation>
    <scope>NUCLEOTIDE SEQUENCE</scope>
    <source>
        <strain evidence="2">CtqfO1</strain>
    </source>
</reference>
<evidence type="ECO:0000256" key="1">
    <source>
        <dbReference type="SAM" id="Coils"/>
    </source>
</evidence>
<accession>A0A8S5T2I1</accession>